<evidence type="ECO:0008006" key="5">
    <source>
        <dbReference type="Google" id="ProtNLM"/>
    </source>
</evidence>
<evidence type="ECO:0000256" key="2">
    <source>
        <dbReference type="SAM" id="Phobius"/>
    </source>
</evidence>
<accession>A0ABU4WFC2</accession>
<dbReference type="Proteomes" id="UP001275932">
    <property type="component" value="Unassembled WGS sequence"/>
</dbReference>
<keyword evidence="4" id="KW-1185">Reference proteome</keyword>
<protein>
    <recommendedName>
        <fullName evidence="5">EF-hand domain-containing protein</fullName>
    </recommendedName>
</protein>
<keyword evidence="2" id="KW-0472">Membrane</keyword>
<sequence length="725" mass="79121">MKTEHKWSFFKAGGIYQVEFNSGADIANIRFLDQKLWAALACPTRGVHFDFATLDMLDTDKDGRIRSPEIIEACEWACAMLKNPDTLMAGSDNLKISDIKDDTEDGKVLISTAKEVLKNLKKPDADSISVKDFDDKSAVFAKTPFNADGVITLLSAESEDLKNTISSVMKVAGSVKDRSGEDGINADLINRFFDKLNAYCAWKSESEQNKDKIFFLGDDTAAAFDAFFAVSSKIDDYFTRASILAYGNASADLVNATRENFAEILKGDVSSNNELLAALPIVKIASPDEICFGGEENPAWKAKIKLFKTSVLEKMQIPSDSLSFENWNKIKAAFAPYAAWISSKSDGGISDLGEAEIKRLSEPSQKVALFDLIAKDEALKYAVDNIERLEKLVRLNRDLLELLTNFVSFKSFYTRKGKAMFQVGELFIDQRVCELCIRVDDAGRHAALSPLSYTYLIYCDCKRKGEAPFTVVAAVTSGDCDNLLVGRNGIFFDREGKDWDATITKIVQNPISVRQAFWSPYKRFAAWIGDLIAKRASAADANAMSSMTSATEKNAAPKKLDIGTLAAIGVAIGGITTTISAILIALGGIGMVKLPLYIVGAILLISLPSMVLASLKLKKRNLGPLLDANSWAVNTRAKMNLVLGATLTSSAHLPKGSRKCLKDPFAQKRNYALPIIFILILASSIVGACLQAGVIKNPFEKPAEEQKSEQVAPLTDAGQTAEKVK</sequence>
<comment type="caution">
    <text evidence="3">The sequence shown here is derived from an EMBL/GenBank/DDBJ whole genome shotgun (WGS) entry which is preliminary data.</text>
</comment>
<proteinExistence type="predicted"/>
<name>A0ABU4WFC2_9BACT</name>
<feature type="region of interest" description="Disordered" evidence="1">
    <location>
        <begin position="702"/>
        <end position="725"/>
    </location>
</feature>
<evidence type="ECO:0000256" key="1">
    <source>
        <dbReference type="SAM" id="MobiDB-lite"/>
    </source>
</evidence>
<keyword evidence="2" id="KW-0812">Transmembrane</keyword>
<evidence type="ECO:0000313" key="3">
    <source>
        <dbReference type="EMBL" id="MDX8415263.1"/>
    </source>
</evidence>
<dbReference type="RefSeq" id="WP_370396711.1">
    <property type="nucleotide sequence ID" value="NZ_JALBUT010000003.1"/>
</dbReference>
<keyword evidence="2" id="KW-1133">Transmembrane helix</keyword>
<evidence type="ECO:0000313" key="4">
    <source>
        <dbReference type="Proteomes" id="UP001275932"/>
    </source>
</evidence>
<feature type="transmembrane region" description="Helical" evidence="2">
    <location>
        <begin position="594"/>
        <end position="615"/>
    </location>
</feature>
<dbReference type="EMBL" id="JALBUT010000003">
    <property type="protein sequence ID" value="MDX8415263.1"/>
    <property type="molecule type" value="Genomic_DNA"/>
</dbReference>
<organism evidence="3 4">
    <name type="scientific">Intestinicryptomonas porci</name>
    <dbReference type="NCBI Taxonomy" id="2926320"/>
    <lineage>
        <taxon>Bacteria</taxon>
        <taxon>Pseudomonadati</taxon>
        <taxon>Verrucomicrobiota</taxon>
        <taxon>Opitutia</taxon>
        <taxon>Opitutales</taxon>
        <taxon>Intestinicryptomonaceae</taxon>
        <taxon>Intestinicryptomonas</taxon>
    </lineage>
</organism>
<feature type="transmembrane region" description="Helical" evidence="2">
    <location>
        <begin position="671"/>
        <end position="695"/>
    </location>
</feature>
<gene>
    <name evidence="3" type="ORF">MOX91_03600</name>
</gene>
<feature type="transmembrane region" description="Helical" evidence="2">
    <location>
        <begin position="562"/>
        <end position="588"/>
    </location>
</feature>
<reference evidence="3 4" key="1">
    <citation type="submission" date="2022-03" db="EMBL/GenBank/DDBJ databases">
        <title>Novel taxa within the pig intestine.</title>
        <authorList>
            <person name="Wylensek D."/>
            <person name="Bishof K."/>
            <person name="Afrizal A."/>
            <person name="Clavel T."/>
        </authorList>
    </citation>
    <scope>NUCLEOTIDE SEQUENCE [LARGE SCALE GENOMIC DNA]</scope>
    <source>
        <strain evidence="3 4">CLA-KB-P66</strain>
    </source>
</reference>